<evidence type="ECO:0000313" key="7">
    <source>
        <dbReference type="Proteomes" id="UP000472271"/>
    </source>
</evidence>
<evidence type="ECO:0000259" key="5">
    <source>
        <dbReference type="PROSITE" id="PS51011"/>
    </source>
</evidence>
<keyword evidence="3" id="KW-0539">Nucleus</keyword>
<dbReference type="Ensembl" id="ENSSORT00005055159.1">
    <property type="protein sequence ID" value="ENSSORP00005053891.1"/>
    <property type="gene ID" value="ENSSORG00005024193.1"/>
</dbReference>
<keyword evidence="7" id="KW-1185">Reference proteome</keyword>
<dbReference type="SMART" id="SM01014">
    <property type="entry name" value="ARID"/>
    <property type="match status" value="1"/>
</dbReference>
<feature type="region of interest" description="Disordered" evidence="4">
    <location>
        <begin position="223"/>
        <end position="252"/>
    </location>
</feature>
<keyword evidence="1" id="KW-0805">Transcription regulation</keyword>
<evidence type="ECO:0000256" key="4">
    <source>
        <dbReference type="SAM" id="MobiDB-lite"/>
    </source>
</evidence>
<organism evidence="6 7">
    <name type="scientific">Sphaeramia orbicularis</name>
    <name type="common">orbiculate cardinalfish</name>
    <dbReference type="NCBI Taxonomy" id="375764"/>
    <lineage>
        <taxon>Eukaryota</taxon>
        <taxon>Metazoa</taxon>
        <taxon>Chordata</taxon>
        <taxon>Craniata</taxon>
        <taxon>Vertebrata</taxon>
        <taxon>Euteleostomi</taxon>
        <taxon>Actinopterygii</taxon>
        <taxon>Neopterygii</taxon>
        <taxon>Teleostei</taxon>
        <taxon>Neoteleostei</taxon>
        <taxon>Acanthomorphata</taxon>
        <taxon>Gobiaria</taxon>
        <taxon>Kurtiformes</taxon>
        <taxon>Apogonoidei</taxon>
        <taxon>Apogonidae</taxon>
        <taxon>Apogoninae</taxon>
        <taxon>Sphaeramia</taxon>
    </lineage>
</organism>
<dbReference type="FunFam" id="1.10.150.60:FF:000015">
    <property type="entry name" value="AT-rich interactive domain-containing protein 5B"/>
    <property type="match status" value="1"/>
</dbReference>
<reference evidence="6" key="3">
    <citation type="submission" date="2025-09" db="UniProtKB">
        <authorList>
            <consortium name="Ensembl"/>
        </authorList>
    </citation>
    <scope>IDENTIFICATION</scope>
</reference>
<feature type="compositionally biased region" description="Polar residues" evidence="4">
    <location>
        <begin position="398"/>
        <end position="414"/>
    </location>
</feature>
<feature type="compositionally biased region" description="Polar residues" evidence="4">
    <location>
        <begin position="458"/>
        <end position="468"/>
    </location>
</feature>
<proteinExistence type="predicted"/>
<evidence type="ECO:0000256" key="2">
    <source>
        <dbReference type="ARBA" id="ARBA00023163"/>
    </source>
</evidence>
<dbReference type="PANTHER" id="PTHR13964">
    <property type="entry name" value="RBP-RELATED"/>
    <property type="match status" value="1"/>
</dbReference>
<dbReference type="InterPro" id="IPR001606">
    <property type="entry name" value="ARID_dom"/>
</dbReference>
<dbReference type="GO" id="GO:0000976">
    <property type="term" value="F:transcription cis-regulatory region binding"/>
    <property type="evidence" value="ECO:0007669"/>
    <property type="project" value="TreeGrafter"/>
</dbReference>
<feature type="region of interest" description="Disordered" evidence="4">
    <location>
        <begin position="395"/>
        <end position="414"/>
    </location>
</feature>
<dbReference type="PANTHER" id="PTHR13964:SF25">
    <property type="entry name" value="AT-RICH INTERACTIVE DOMAIN-CONTAINING PROTEIN 5A"/>
    <property type="match status" value="1"/>
</dbReference>
<sequence>MAHGEIQEDRADKPMDENTEEQFLKDLYLFMKKRDTPIERIPHLGFKQLDLFVMFNTVKDLGGYHQVTSQQLWKQVYNTLGGNPRSTSAATCTRRHYEKLLLPYECHIKGLLISLPPQPKHIQYINFRKEDDDQHLSSFSLNPSYHKLFYPPYPVPAPYGPIPPSMLTPHRPPAPQPFLPCPPAPMSLSDRITDPLEQLRFLAKQYETSSGLTEPLNLSVKATSSRNINSNPASSFSPPSSSKNPKFLNKPSPLYTVQHPTVERNAVCETEDGGAGLEATPLPDALKGKEGCAVNLKTTAPEDPPLYDSAPAPRNTGNSTFPLTNNEVTADVVHKNSSPITDVYWSAEERDGSPEVKEIPGGNGGRMEIEIPLSMLDQWLRLCGPRATVHRSRHLLSQDEQPGQRNSSKPEVFPTNLTCQMNPREANVQSVAKDLRLSQRNIPNPTPPTQPTNDHHASSQCNFTSYRSLPSGGIQKNAASRDVYLLDQWDNTAPYSPKPTNSWEAYDGGIQALPVQAKIDSSPLTAQPDFAASKSYNEVADQGRKERPDMGPPAVLMLNPNSTSLLHLTTEEVMKLKKIISSTL</sequence>
<accession>A0A673CE86</accession>
<dbReference type="InterPro" id="IPR051232">
    <property type="entry name" value="ARID/SWI1_ChromRemod"/>
</dbReference>
<feature type="region of interest" description="Disordered" evidence="4">
    <location>
        <begin position="439"/>
        <end position="474"/>
    </location>
</feature>
<dbReference type="GO" id="GO:0006357">
    <property type="term" value="P:regulation of transcription by RNA polymerase II"/>
    <property type="evidence" value="ECO:0007669"/>
    <property type="project" value="TreeGrafter"/>
</dbReference>
<protein>
    <recommendedName>
        <fullName evidence="5">ARID domain-containing protein</fullName>
    </recommendedName>
</protein>
<gene>
    <name evidence="6" type="primary">arid6</name>
</gene>
<dbReference type="CDD" id="cd16869">
    <property type="entry name" value="ARID_ARID5"/>
    <property type="match status" value="1"/>
</dbReference>
<dbReference type="SMART" id="SM00501">
    <property type="entry name" value="BRIGHT"/>
    <property type="match status" value="1"/>
</dbReference>
<name>A0A673CE86_9TELE</name>
<evidence type="ECO:0000256" key="1">
    <source>
        <dbReference type="ARBA" id="ARBA00023015"/>
    </source>
</evidence>
<evidence type="ECO:0000313" key="6">
    <source>
        <dbReference type="Ensembl" id="ENSSORP00005053891.1"/>
    </source>
</evidence>
<dbReference type="GO" id="GO:0005634">
    <property type="term" value="C:nucleus"/>
    <property type="evidence" value="ECO:0007669"/>
    <property type="project" value="TreeGrafter"/>
</dbReference>
<dbReference type="Proteomes" id="UP000472271">
    <property type="component" value="Chromosome 12"/>
</dbReference>
<dbReference type="Pfam" id="PF01388">
    <property type="entry name" value="ARID"/>
    <property type="match status" value="1"/>
</dbReference>
<feature type="compositionally biased region" description="Low complexity" evidence="4">
    <location>
        <begin position="229"/>
        <end position="252"/>
    </location>
</feature>
<dbReference type="SUPFAM" id="SSF46774">
    <property type="entry name" value="ARID-like"/>
    <property type="match status" value="1"/>
</dbReference>
<dbReference type="PROSITE" id="PS51011">
    <property type="entry name" value="ARID"/>
    <property type="match status" value="1"/>
</dbReference>
<dbReference type="AlphaFoldDB" id="A0A673CE86"/>
<dbReference type="InterPro" id="IPR036431">
    <property type="entry name" value="ARID_dom_sf"/>
</dbReference>
<evidence type="ECO:0000256" key="3">
    <source>
        <dbReference type="ARBA" id="ARBA00023242"/>
    </source>
</evidence>
<dbReference type="Gene3D" id="1.10.150.60">
    <property type="entry name" value="ARID DNA-binding domain"/>
    <property type="match status" value="1"/>
</dbReference>
<keyword evidence="2" id="KW-0804">Transcription</keyword>
<reference evidence="6" key="2">
    <citation type="submission" date="2025-08" db="UniProtKB">
        <authorList>
            <consortium name="Ensembl"/>
        </authorList>
    </citation>
    <scope>IDENTIFICATION</scope>
</reference>
<reference evidence="6" key="1">
    <citation type="submission" date="2019-06" db="EMBL/GenBank/DDBJ databases">
        <authorList>
            <consortium name="Wellcome Sanger Institute Data Sharing"/>
        </authorList>
    </citation>
    <scope>NUCLEOTIDE SEQUENCE [LARGE SCALE GENOMIC DNA]</scope>
</reference>
<feature type="domain" description="ARID" evidence="5">
    <location>
        <begin position="17"/>
        <end position="109"/>
    </location>
</feature>